<keyword evidence="4" id="KW-1185">Reference proteome</keyword>
<reference evidence="3 4" key="1">
    <citation type="submission" date="2015-07" db="EMBL/GenBank/DDBJ databases">
        <title>Genome sequencing of Kibdelosporangium phytohabitans.</title>
        <authorList>
            <person name="Qin S."/>
            <person name="Xing K."/>
        </authorList>
    </citation>
    <scope>NUCLEOTIDE SEQUENCE [LARGE SCALE GENOMIC DNA]</scope>
    <source>
        <strain evidence="3 4">KLBMP1111</strain>
    </source>
</reference>
<sequence>MAVPGQSRTTDLWAKVPADAARQFQSHADPLARAILREVGRSVPEYSHALDGDFGRAFVQGVHVAVERCATAIGSAASPPDNTDLFRELGAQAYAAGHSLEALLGAYRAAARASWSYVSTFCRTIRLPADVLCVIGEAIHVHSDEASALSAAGYAAGSVRMRQEKRDHLLHLLFTEPATPPDTVAWLAKAAEWTVPSTVHAVALDHNAGSQPSAPALPDDVLSHFDGKNSRALTACPERLTEVDLGRWRAAVGPRVALTEAATSLRYARRTVELARSGAIEGAPVLWVSDHLTTLMLHNESVLLAACAEESLGPLRGLTDRQRERLSETLSAWLRTGGKTLKMAEYLGIHPQTVRYRVSRLEVLFGDRMTDPAERMNLLLALQAT</sequence>
<dbReference type="OrthoDB" id="5243741at2"/>
<dbReference type="PANTHER" id="PTHR33744">
    <property type="entry name" value="CARBOHYDRATE DIACID REGULATOR"/>
    <property type="match status" value="1"/>
</dbReference>
<dbReference type="PANTHER" id="PTHR33744:SF1">
    <property type="entry name" value="DNA-BINDING TRANSCRIPTIONAL ACTIVATOR ADER"/>
    <property type="match status" value="1"/>
</dbReference>
<evidence type="ECO:0000313" key="4">
    <source>
        <dbReference type="Proteomes" id="UP000063699"/>
    </source>
</evidence>
<dbReference type="EMBL" id="CP012752">
    <property type="protein sequence ID" value="ALG10027.1"/>
    <property type="molecule type" value="Genomic_DNA"/>
</dbReference>
<evidence type="ECO:0000259" key="1">
    <source>
        <dbReference type="Pfam" id="PF13556"/>
    </source>
</evidence>
<dbReference type="InterPro" id="IPR042070">
    <property type="entry name" value="PucR_C-HTH_sf"/>
</dbReference>
<evidence type="ECO:0000259" key="2">
    <source>
        <dbReference type="Pfam" id="PF25906"/>
    </source>
</evidence>
<evidence type="ECO:0000313" key="3">
    <source>
        <dbReference type="EMBL" id="ALG10027.1"/>
    </source>
</evidence>
<dbReference type="InterPro" id="IPR025736">
    <property type="entry name" value="PucR_C-HTH_dom"/>
</dbReference>
<dbReference type="RefSeq" id="WP_054291931.1">
    <property type="nucleotide sequence ID" value="NZ_CP012752.1"/>
</dbReference>
<feature type="domain" description="PucR C-terminal helix-turn-helix" evidence="1">
    <location>
        <begin position="326"/>
        <end position="384"/>
    </location>
</feature>
<protein>
    <submittedName>
        <fullName evidence="3">Uncharacterized protein</fullName>
    </submittedName>
</protein>
<accession>A0A0N9I615</accession>
<dbReference type="InterPro" id="IPR051448">
    <property type="entry name" value="CdaR-like_regulators"/>
</dbReference>
<gene>
    <name evidence="3" type="ORF">AOZ06_26820</name>
</gene>
<dbReference type="InterPro" id="IPR058663">
    <property type="entry name" value="PucR-like_N"/>
</dbReference>
<organism evidence="3 4">
    <name type="scientific">Kibdelosporangium phytohabitans</name>
    <dbReference type="NCBI Taxonomy" id="860235"/>
    <lineage>
        <taxon>Bacteria</taxon>
        <taxon>Bacillati</taxon>
        <taxon>Actinomycetota</taxon>
        <taxon>Actinomycetes</taxon>
        <taxon>Pseudonocardiales</taxon>
        <taxon>Pseudonocardiaceae</taxon>
        <taxon>Kibdelosporangium</taxon>
    </lineage>
</organism>
<dbReference type="Gene3D" id="1.10.10.2840">
    <property type="entry name" value="PucR C-terminal helix-turn-helix domain"/>
    <property type="match status" value="1"/>
</dbReference>
<dbReference type="KEGG" id="kphy:AOZ06_26820"/>
<dbReference type="STRING" id="860235.AOZ06_26820"/>
<dbReference type="AlphaFoldDB" id="A0A0N9I615"/>
<dbReference type="Proteomes" id="UP000063699">
    <property type="component" value="Chromosome"/>
</dbReference>
<dbReference type="Pfam" id="PF13556">
    <property type="entry name" value="HTH_30"/>
    <property type="match status" value="1"/>
</dbReference>
<name>A0A0N9I615_9PSEU</name>
<feature type="domain" description="PucR-like N-terminal" evidence="2">
    <location>
        <begin position="13"/>
        <end position="173"/>
    </location>
</feature>
<proteinExistence type="predicted"/>
<dbReference type="Pfam" id="PF25906">
    <property type="entry name" value="PucR-like_N"/>
    <property type="match status" value="1"/>
</dbReference>